<dbReference type="SMART" id="SM00830">
    <property type="entry name" value="CM_2"/>
    <property type="match status" value="1"/>
</dbReference>
<dbReference type="GO" id="GO:0046417">
    <property type="term" value="P:chorismate metabolic process"/>
    <property type="evidence" value="ECO:0007669"/>
    <property type="project" value="InterPro"/>
</dbReference>
<protein>
    <recommendedName>
        <fullName evidence="1">chorismate mutase</fullName>
        <ecNumber evidence="1">5.4.99.5</ecNumber>
    </recommendedName>
</protein>
<dbReference type="Proteomes" id="UP000078543">
    <property type="component" value="Unassembled WGS sequence"/>
</dbReference>
<reference evidence="3 4" key="1">
    <citation type="submission" date="2016-04" db="EMBL/GenBank/DDBJ databases">
        <title>Draft genome sequence of freshwater magnetotactic bacteria Magnetospirillum marisnigri SP-1 and Magnetospirillum moscoviense BB-1.</title>
        <authorList>
            <person name="Koziaeva V."/>
            <person name="Dziuba M.V."/>
            <person name="Ivanov T.M."/>
            <person name="Kuznetsov B."/>
            <person name="Grouzdev D.S."/>
        </authorList>
    </citation>
    <scope>NUCLEOTIDE SEQUENCE [LARGE SCALE GENOMIC DNA]</scope>
    <source>
        <strain evidence="3 4">BB-1</strain>
    </source>
</reference>
<evidence type="ECO:0000313" key="4">
    <source>
        <dbReference type="Proteomes" id="UP000078543"/>
    </source>
</evidence>
<accession>A0A178M740</accession>
<dbReference type="AlphaFoldDB" id="A0A178M740"/>
<dbReference type="EC" id="5.4.99.5" evidence="1"/>
<dbReference type="Gene3D" id="1.20.59.10">
    <property type="entry name" value="Chorismate mutase"/>
    <property type="match status" value="1"/>
</dbReference>
<evidence type="ECO:0000313" key="3">
    <source>
        <dbReference type="EMBL" id="OAN43704.1"/>
    </source>
</evidence>
<evidence type="ECO:0000256" key="1">
    <source>
        <dbReference type="ARBA" id="ARBA00012404"/>
    </source>
</evidence>
<organism evidence="3 4">
    <name type="scientific">Magnetospirillum moscoviense</name>
    <dbReference type="NCBI Taxonomy" id="1437059"/>
    <lineage>
        <taxon>Bacteria</taxon>
        <taxon>Pseudomonadati</taxon>
        <taxon>Pseudomonadota</taxon>
        <taxon>Alphaproteobacteria</taxon>
        <taxon>Rhodospirillales</taxon>
        <taxon>Rhodospirillaceae</taxon>
        <taxon>Magnetospirillum</taxon>
    </lineage>
</organism>
<feature type="domain" description="Chorismate mutase" evidence="2">
    <location>
        <begin position="2"/>
        <end position="92"/>
    </location>
</feature>
<keyword evidence="4" id="KW-1185">Reference proteome</keyword>
<dbReference type="OrthoDB" id="7268348at2"/>
<dbReference type="Pfam" id="PF01817">
    <property type="entry name" value="CM_2"/>
    <property type="match status" value="1"/>
</dbReference>
<dbReference type="SUPFAM" id="SSF48600">
    <property type="entry name" value="Chorismate mutase II"/>
    <property type="match status" value="1"/>
</dbReference>
<dbReference type="PROSITE" id="PS51168">
    <property type="entry name" value="CHORISMATE_MUT_2"/>
    <property type="match status" value="1"/>
</dbReference>
<dbReference type="STRING" id="1437059.A6A05_04995"/>
<dbReference type="EMBL" id="LWQU01000207">
    <property type="protein sequence ID" value="OAN43704.1"/>
    <property type="molecule type" value="Genomic_DNA"/>
</dbReference>
<name>A0A178M740_9PROT</name>
<dbReference type="GO" id="GO:0004106">
    <property type="term" value="F:chorismate mutase activity"/>
    <property type="evidence" value="ECO:0007669"/>
    <property type="project" value="UniProtKB-EC"/>
</dbReference>
<dbReference type="RefSeq" id="WP_068504772.1">
    <property type="nucleotide sequence ID" value="NZ_LWQU01000207.1"/>
</dbReference>
<dbReference type="GO" id="GO:0005737">
    <property type="term" value="C:cytoplasm"/>
    <property type="evidence" value="ECO:0007669"/>
    <property type="project" value="InterPro"/>
</dbReference>
<sequence length="285" mass="30765">MADDSASLDSLRQQIDAIDDRLHDLVMERAALVGRIAAAKAGTPGAALRPGREAQIIRRLVGRHSGTFPRPALVRIWREIMGALVGLQRPFSVAVAQPKRGAGYIDLARDHFGVVWPLNVLPGSSHVVREVANARASVGVVAAPEAAGGENWWLALVSEMTNTPRVIGRLPMLMPEIPPDHPEPLHAFVLATSEPEETGNDRTLLVVETVPDVSRDRLRTLQTGVGLECVSMLASHRDDDRWLHLAEVTGFVAQNDARLIALVLANTGTIRSTRVIGGYPVPLSA</sequence>
<evidence type="ECO:0000259" key="2">
    <source>
        <dbReference type="PROSITE" id="PS51168"/>
    </source>
</evidence>
<dbReference type="GO" id="GO:0009094">
    <property type="term" value="P:L-phenylalanine biosynthetic process"/>
    <property type="evidence" value="ECO:0007669"/>
    <property type="project" value="InterPro"/>
</dbReference>
<proteinExistence type="predicted"/>
<comment type="caution">
    <text evidence="3">The sequence shown here is derived from an EMBL/GenBank/DDBJ whole genome shotgun (WGS) entry which is preliminary data.</text>
</comment>
<gene>
    <name evidence="3" type="ORF">A6A05_04995</name>
</gene>
<dbReference type="InterPro" id="IPR002701">
    <property type="entry name" value="CM_II_prokaryot"/>
</dbReference>
<dbReference type="InterPro" id="IPR036979">
    <property type="entry name" value="CM_dom_sf"/>
</dbReference>
<dbReference type="InterPro" id="IPR036263">
    <property type="entry name" value="Chorismate_II_sf"/>
</dbReference>
<dbReference type="NCBIfam" id="TIGR01807">
    <property type="entry name" value="CM_P2"/>
    <property type="match status" value="1"/>
</dbReference>
<dbReference type="InterPro" id="IPR010957">
    <property type="entry name" value="G/b/e-P-prot_chorismate_mutase"/>
</dbReference>